<gene>
    <name evidence="10" type="ORF">EIG99_08065</name>
    <name evidence="9" type="ORF">I6J05_06680</name>
</gene>
<keyword evidence="2" id="KW-0813">Transport</keyword>
<proteinExistence type="predicted"/>
<feature type="transmembrane region" description="Helical" evidence="7">
    <location>
        <begin position="166"/>
        <end position="186"/>
    </location>
</feature>
<dbReference type="GO" id="GO:0022857">
    <property type="term" value="F:transmembrane transporter activity"/>
    <property type="evidence" value="ECO:0007669"/>
    <property type="project" value="InterPro"/>
</dbReference>
<keyword evidence="3" id="KW-1003">Cell membrane</keyword>
<dbReference type="NCBIfam" id="TIGR00711">
    <property type="entry name" value="efflux_EmrB"/>
    <property type="match status" value="1"/>
</dbReference>
<accession>A0A143PFQ0</accession>
<evidence type="ECO:0000313" key="10">
    <source>
        <dbReference type="EMBL" id="RZI01726.1"/>
    </source>
</evidence>
<dbReference type="EMBL" id="RQTE01000147">
    <property type="protein sequence ID" value="RZI01726.1"/>
    <property type="molecule type" value="Genomic_DNA"/>
</dbReference>
<name>A0A143PFQ0_9STAP</name>
<feature type="transmembrane region" description="Helical" evidence="7">
    <location>
        <begin position="79"/>
        <end position="103"/>
    </location>
</feature>
<reference evidence="9 12" key="2">
    <citation type="submission" date="2021-01" db="EMBL/GenBank/DDBJ databases">
        <title>FDA dAtabase for Regulatory Grade micrObial Sequences (FDA-ARGOS): Supporting development and validation of Infectious Disease Dx tests.</title>
        <authorList>
            <person name="Sproer C."/>
            <person name="Gronow S."/>
            <person name="Severitt S."/>
            <person name="Schroder I."/>
            <person name="Tallon L."/>
            <person name="Sadzewicz L."/>
            <person name="Zhao X."/>
            <person name="Boylan J."/>
            <person name="Ott S."/>
            <person name="Bowen H."/>
            <person name="Vavikolanu K."/>
            <person name="Mehta A."/>
            <person name="Aluvathingal J."/>
            <person name="Nadendla S."/>
            <person name="Lowell S."/>
            <person name="Myers T."/>
            <person name="Yan Y."/>
            <person name="Sichtig H."/>
        </authorList>
    </citation>
    <scope>NUCLEOTIDE SEQUENCE [LARGE SCALE GENOMIC DNA]</scope>
    <source>
        <strain evidence="9 12">FDAARGOS_1148</strain>
    </source>
</reference>
<evidence type="ECO:0000256" key="7">
    <source>
        <dbReference type="SAM" id="Phobius"/>
    </source>
</evidence>
<dbReference type="AlphaFoldDB" id="A0A143PFQ0"/>
<feature type="transmembrane region" description="Helical" evidence="7">
    <location>
        <begin position="357"/>
        <end position="379"/>
    </location>
</feature>
<feature type="domain" description="Major facilitator superfamily (MFS) profile" evidence="8">
    <location>
        <begin position="14"/>
        <end position="472"/>
    </location>
</feature>
<evidence type="ECO:0000256" key="3">
    <source>
        <dbReference type="ARBA" id="ARBA00022475"/>
    </source>
</evidence>
<evidence type="ECO:0000256" key="6">
    <source>
        <dbReference type="ARBA" id="ARBA00023136"/>
    </source>
</evidence>
<keyword evidence="5 7" id="KW-1133">Transmembrane helix</keyword>
<dbReference type="EMBL" id="CP068073">
    <property type="protein sequence ID" value="QQS83952.1"/>
    <property type="molecule type" value="Genomic_DNA"/>
</dbReference>
<feature type="transmembrane region" description="Helical" evidence="7">
    <location>
        <begin position="400"/>
        <end position="425"/>
    </location>
</feature>
<feature type="transmembrane region" description="Helical" evidence="7">
    <location>
        <begin position="332"/>
        <end position="351"/>
    </location>
</feature>
<dbReference type="InterPro" id="IPR036259">
    <property type="entry name" value="MFS_trans_sf"/>
</dbReference>
<evidence type="ECO:0000313" key="12">
    <source>
        <dbReference type="Proteomes" id="UP000595942"/>
    </source>
</evidence>
<feature type="transmembrane region" description="Helical" evidence="7">
    <location>
        <begin position="445"/>
        <end position="467"/>
    </location>
</feature>
<dbReference type="PROSITE" id="PS50850">
    <property type="entry name" value="MFS"/>
    <property type="match status" value="1"/>
</dbReference>
<dbReference type="PANTHER" id="PTHR42718:SF24">
    <property type="entry name" value="MAJOR FACILITATOR SUPERFAMILY (MFS) PROFILE DOMAIN-CONTAINING PROTEIN"/>
    <property type="match status" value="1"/>
</dbReference>
<evidence type="ECO:0000256" key="4">
    <source>
        <dbReference type="ARBA" id="ARBA00022692"/>
    </source>
</evidence>
<dbReference type="InterPro" id="IPR004638">
    <property type="entry name" value="EmrB-like"/>
</dbReference>
<dbReference type="KEGG" id="scv:A4G25_11785"/>
<dbReference type="RefSeq" id="WP_047130810.1">
    <property type="nucleotide sequence ID" value="NZ_CP015114.1"/>
</dbReference>
<dbReference type="PRINTS" id="PR01036">
    <property type="entry name" value="TCRTETB"/>
</dbReference>
<dbReference type="Proteomes" id="UP000595942">
    <property type="component" value="Chromosome"/>
</dbReference>
<comment type="subcellular location">
    <subcellularLocation>
        <location evidence="1">Cell membrane</location>
        <topology evidence="1">Multi-pass membrane protein</topology>
    </subcellularLocation>
</comment>
<sequence>MSEQVISKHRRNIIVSVMILSGFISILNQTLLNTALPAIMRGLHVGENTAQWLVTGFMLVNGVMIPLTAYLMDKVRTRPLYLFSMGIFLLGTIIAAIAPNFGILMTARVIQAIGAGIIMPLMQFTLFSLFPKDRRGFAMGLAGLVISFAPAIGPTLSGLIIDISSWRVPFIAVAVIAAAGFIFGATSISDYNEPKDITLDKLSVVYSTLGFGVILYAFSNAGSSGFTSWMFYVPLLLGLIVVGIFIKRQLTISNPILNLRVFKNKTFTLTTICSMIVMTSMIGPALLIPMYVQNAMGLSALLSGVVILPGAIINGAMSIYTGKAYDKYGVRPLIIIGFSSLIVLTGVLAFLKVDTPYWLLVVVYALRMLSVSILTMPLNTAGVNALPNKDISHGTAIMNFARMMASSIGTALMVALMTTGAKVFAPKPHEAASKELLQREAVARGVDLSFGVITLLVIIGLIIGLFVRDKEKGSKAPNVREI</sequence>
<dbReference type="SUPFAM" id="SSF103473">
    <property type="entry name" value="MFS general substrate transporter"/>
    <property type="match status" value="1"/>
</dbReference>
<evidence type="ECO:0000313" key="11">
    <source>
        <dbReference type="Proteomes" id="UP000293854"/>
    </source>
</evidence>
<evidence type="ECO:0000259" key="8">
    <source>
        <dbReference type="PROSITE" id="PS50850"/>
    </source>
</evidence>
<feature type="transmembrane region" description="Helical" evidence="7">
    <location>
        <begin position="52"/>
        <end position="72"/>
    </location>
</feature>
<feature type="transmembrane region" description="Helical" evidence="7">
    <location>
        <begin position="298"/>
        <end position="320"/>
    </location>
</feature>
<dbReference type="PANTHER" id="PTHR42718">
    <property type="entry name" value="MAJOR FACILITATOR SUPERFAMILY MULTIDRUG TRANSPORTER MFSC"/>
    <property type="match status" value="1"/>
</dbReference>
<dbReference type="OrthoDB" id="9816041at2"/>
<feature type="transmembrane region" description="Helical" evidence="7">
    <location>
        <begin position="267"/>
        <end position="292"/>
    </location>
</feature>
<feature type="transmembrane region" description="Helical" evidence="7">
    <location>
        <begin position="109"/>
        <end position="130"/>
    </location>
</feature>
<keyword evidence="6 7" id="KW-0472">Membrane</keyword>
<dbReference type="Proteomes" id="UP000293854">
    <property type="component" value="Unassembled WGS sequence"/>
</dbReference>
<feature type="transmembrane region" description="Helical" evidence="7">
    <location>
        <begin position="12"/>
        <end position="32"/>
    </location>
</feature>
<evidence type="ECO:0000256" key="2">
    <source>
        <dbReference type="ARBA" id="ARBA00022448"/>
    </source>
</evidence>
<dbReference type="Gene3D" id="1.20.1250.20">
    <property type="entry name" value="MFS general substrate transporter like domains"/>
    <property type="match status" value="1"/>
</dbReference>
<evidence type="ECO:0000256" key="1">
    <source>
        <dbReference type="ARBA" id="ARBA00004651"/>
    </source>
</evidence>
<dbReference type="InterPro" id="IPR020846">
    <property type="entry name" value="MFS_dom"/>
</dbReference>
<evidence type="ECO:0000256" key="5">
    <source>
        <dbReference type="ARBA" id="ARBA00022989"/>
    </source>
</evidence>
<organism evidence="10 11">
    <name type="scientific">Staphylococcus condimenti</name>
    <dbReference type="NCBI Taxonomy" id="70255"/>
    <lineage>
        <taxon>Bacteria</taxon>
        <taxon>Bacillati</taxon>
        <taxon>Bacillota</taxon>
        <taxon>Bacilli</taxon>
        <taxon>Bacillales</taxon>
        <taxon>Staphylococcaceae</taxon>
        <taxon>Staphylococcus</taxon>
    </lineage>
</organism>
<dbReference type="Gene3D" id="1.20.1720.10">
    <property type="entry name" value="Multidrug resistance protein D"/>
    <property type="match status" value="1"/>
</dbReference>
<feature type="transmembrane region" description="Helical" evidence="7">
    <location>
        <begin position="229"/>
        <end position="246"/>
    </location>
</feature>
<keyword evidence="4 7" id="KW-0812">Transmembrane</keyword>
<dbReference type="CDD" id="cd17503">
    <property type="entry name" value="MFS_LmrB_MDR_like"/>
    <property type="match status" value="1"/>
</dbReference>
<dbReference type="GO" id="GO:0005886">
    <property type="term" value="C:plasma membrane"/>
    <property type="evidence" value="ECO:0007669"/>
    <property type="project" value="UniProtKB-SubCell"/>
</dbReference>
<dbReference type="Pfam" id="PF07690">
    <property type="entry name" value="MFS_1"/>
    <property type="match status" value="1"/>
</dbReference>
<dbReference type="GeneID" id="93726040"/>
<feature type="transmembrane region" description="Helical" evidence="7">
    <location>
        <begin position="137"/>
        <end position="160"/>
    </location>
</feature>
<reference evidence="10 11" key="1">
    <citation type="submission" date="2018-11" db="EMBL/GenBank/DDBJ databases">
        <title>Genomic profiling of Staphylococcus species from a Poultry farm system in KwaZulu-Natal, South Africa.</title>
        <authorList>
            <person name="Amoako D.G."/>
            <person name="Somboro A.M."/>
            <person name="Abia A.L.K."/>
            <person name="Bester L.A."/>
            <person name="Essack S.Y."/>
        </authorList>
    </citation>
    <scope>NUCLEOTIDE SEQUENCE [LARGE SCALE GENOMIC DNA]</scope>
    <source>
        <strain evidence="10 11">SA11</strain>
    </source>
</reference>
<dbReference type="InterPro" id="IPR011701">
    <property type="entry name" value="MFS"/>
</dbReference>
<keyword evidence="12" id="KW-1185">Reference proteome</keyword>
<evidence type="ECO:0000313" key="9">
    <source>
        <dbReference type="EMBL" id="QQS83952.1"/>
    </source>
</evidence>
<feature type="transmembrane region" description="Helical" evidence="7">
    <location>
        <begin position="198"/>
        <end position="217"/>
    </location>
</feature>
<protein>
    <submittedName>
        <fullName evidence="10">DHA2 family efflux MFS transporter permease subunit</fullName>
    </submittedName>
    <submittedName>
        <fullName evidence="9">Multidrug efflux MFS transporter</fullName>
    </submittedName>
</protein>